<reference evidence="2 3" key="1">
    <citation type="submission" date="2018-08" db="EMBL/GenBank/DDBJ databases">
        <title>Erythrobacter zhengii sp.nov., a bacterium isolated from deep-sea sediment.</title>
        <authorList>
            <person name="Fang C."/>
            <person name="Wu Y.-H."/>
            <person name="Sun C."/>
            <person name="Wang H."/>
            <person name="Cheng H."/>
            <person name="Meng F.-X."/>
            <person name="Wang C.-S."/>
            <person name="Xu X.-W."/>
        </authorList>
    </citation>
    <scope>NUCLEOTIDE SEQUENCE [LARGE SCALE GENOMIC DNA]</scope>
    <source>
        <strain evidence="2 3">V18</strain>
    </source>
</reference>
<keyword evidence="1" id="KW-1133">Transmembrane helix</keyword>
<name>A0A418NRP7_9SPHN</name>
<dbReference type="AlphaFoldDB" id="A0A418NRP7"/>
<keyword evidence="1" id="KW-0472">Membrane</keyword>
<dbReference type="Proteomes" id="UP000286576">
    <property type="component" value="Unassembled WGS sequence"/>
</dbReference>
<evidence type="ECO:0008006" key="4">
    <source>
        <dbReference type="Google" id="ProtNLM"/>
    </source>
</evidence>
<dbReference type="EMBL" id="QXFL01000004">
    <property type="protein sequence ID" value="RIV85753.1"/>
    <property type="molecule type" value="Genomic_DNA"/>
</dbReference>
<accession>A0A418NRP7</accession>
<keyword evidence="3" id="KW-1185">Reference proteome</keyword>
<gene>
    <name evidence="2" type="ORF">D2V07_10490</name>
</gene>
<sequence length="132" mass="13971">MADTQDISAWIALFIGLYALGAAIGELRSPGSWAAMLDGFETSEALRFLTGIVVLALGATIYLVNPWRPDDWLSIVVTVIGGGMVVEGVVILGFGRPFLHFASAMMGAVNRAWALLSAGLGLVLVCVAMLRF</sequence>
<comment type="caution">
    <text evidence="2">The sequence shown here is derived from an EMBL/GenBank/DDBJ whole genome shotgun (WGS) entry which is preliminary data.</text>
</comment>
<evidence type="ECO:0000313" key="3">
    <source>
        <dbReference type="Proteomes" id="UP000286576"/>
    </source>
</evidence>
<feature type="transmembrane region" description="Helical" evidence="1">
    <location>
        <begin position="112"/>
        <end position="130"/>
    </location>
</feature>
<proteinExistence type="predicted"/>
<evidence type="ECO:0000256" key="1">
    <source>
        <dbReference type="SAM" id="Phobius"/>
    </source>
</evidence>
<feature type="transmembrane region" description="Helical" evidence="1">
    <location>
        <begin position="7"/>
        <end position="25"/>
    </location>
</feature>
<protein>
    <recommendedName>
        <fullName evidence="4">DUF2065 domain-containing protein</fullName>
    </recommendedName>
</protein>
<organism evidence="2 3">
    <name type="scientific">Aurantiacibacter zhengii</name>
    <dbReference type="NCBI Taxonomy" id="2307003"/>
    <lineage>
        <taxon>Bacteria</taxon>
        <taxon>Pseudomonadati</taxon>
        <taxon>Pseudomonadota</taxon>
        <taxon>Alphaproteobacteria</taxon>
        <taxon>Sphingomonadales</taxon>
        <taxon>Erythrobacteraceae</taxon>
        <taxon>Aurantiacibacter</taxon>
    </lineage>
</organism>
<feature type="transmembrane region" description="Helical" evidence="1">
    <location>
        <begin position="45"/>
        <end position="65"/>
    </location>
</feature>
<keyword evidence="1" id="KW-0812">Transmembrane</keyword>
<evidence type="ECO:0000313" key="2">
    <source>
        <dbReference type="EMBL" id="RIV85753.1"/>
    </source>
</evidence>
<dbReference type="OrthoDB" id="7410390at2"/>
<feature type="transmembrane region" description="Helical" evidence="1">
    <location>
        <begin position="72"/>
        <end position="92"/>
    </location>
</feature>
<dbReference type="RefSeq" id="WP_119586944.1">
    <property type="nucleotide sequence ID" value="NZ_CAWODQ010000024.1"/>
</dbReference>